<comment type="caution">
    <text evidence="3">The sequence shown here is derived from an EMBL/GenBank/DDBJ whole genome shotgun (WGS) entry which is preliminary data.</text>
</comment>
<dbReference type="PROSITE" id="PS50837">
    <property type="entry name" value="NACHT"/>
    <property type="match status" value="1"/>
</dbReference>
<feature type="region of interest" description="Disordered" evidence="1">
    <location>
        <begin position="104"/>
        <end position="131"/>
    </location>
</feature>
<keyword evidence="4" id="KW-1185">Reference proteome</keyword>
<dbReference type="EMBL" id="VKHT01000385">
    <property type="protein sequence ID" value="MBB0245073.1"/>
    <property type="molecule type" value="Genomic_DNA"/>
</dbReference>
<feature type="domain" description="NACHT" evidence="2">
    <location>
        <begin position="145"/>
        <end position="286"/>
    </location>
</feature>
<dbReference type="Gene3D" id="3.40.50.300">
    <property type="entry name" value="P-loop containing nucleotide triphosphate hydrolases"/>
    <property type="match status" value="1"/>
</dbReference>
<accession>A0A7W3TDW4</accession>
<protein>
    <submittedName>
        <fullName evidence="3">NACHT domain-containing protein</fullName>
    </submittedName>
</protein>
<evidence type="ECO:0000256" key="1">
    <source>
        <dbReference type="SAM" id="MobiDB-lite"/>
    </source>
</evidence>
<proteinExistence type="predicted"/>
<evidence type="ECO:0000313" key="3">
    <source>
        <dbReference type="EMBL" id="MBB0245073.1"/>
    </source>
</evidence>
<dbReference type="SUPFAM" id="SSF52540">
    <property type="entry name" value="P-loop containing nucleoside triphosphate hydrolases"/>
    <property type="match status" value="1"/>
</dbReference>
<feature type="compositionally biased region" description="Low complexity" evidence="1">
    <location>
        <begin position="109"/>
        <end position="119"/>
    </location>
</feature>
<evidence type="ECO:0000313" key="4">
    <source>
        <dbReference type="Proteomes" id="UP000538929"/>
    </source>
</evidence>
<dbReference type="InterPro" id="IPR027417">
    <property type="entry name" value="P-loop_NTPase"/>
</dbReference>
<dbReference type="PANTHER" id="PTHR46844">
    <property type="entry name" value="SLR5058 PROTEIN"/>
    <property type="match status" value="1"/>
</dbReference>
<dbReference type="Pfam" id="PF05729">
    <property type="entry name" value="NACHT"/>
    <property type="match status" value="1"/>
</dbReference>
<dbReference type="AlphaFoldDB" id="A0A7W3TDW4"/>
<feature type="non-terminal residue" evidence="3">
    <location>
        <position position="1"/>
    </location>
</feature>
<dbReference type="PANTHER" id="PTHR46844:SF1">
    <property type="entry name" value="SLR5058 PROTEIN"/>
    <property type="match status" value="1"/>
</dbReference>
<sequence length="519" mass="57405">ADVDARWDSLLHTCCVHVLHFFTTRSTFAARARVEQTRMLHRLATTTDLLMERLGDRHAEDAAFERRWADRVIARHGELTIHGLDIGHGHEWPLDAAYVPLEVTTPETGPDSADPTAPAGAGGSGGSVDPSGLVLRAEDALAGRERVLLRGVAGSGKSTLVQWLAVTAARTHLGPPRDHPPGLDHLVGRVPFVLPLRRVGVDGRPPTPDRFAHAVGSPLAAAQPDGWADRVLTAGRALLLVDGVDEVPERDRETVRRWIRDLMAADPGNPWVVTARPSAVREDWLADRVAARGFAELSLAPMSRTDIELFVTRWHRAADADPGMRRRVTDTAARLLPPADLRQARFLAHHGGTLLLGLLPGPEGLTDDEAGAVVVTALRIGTDAALPLLARYRHHPSLWLRRQLAWNWHHFDAERYAREILADLDEEDLYVSVHTPKHLRLLRGLGGRARVQLVGTHRPEELITLLVPERLTHLWWRNLPAPGDDGAWTADFPYLREIRVRRAAVAEGWRCPWGSSPRT</sequence>
<organism evidence="3 4">
    <name type="scientific">Streptomyces alkaliphilus</name>
    <dbReference type="NCBI Taxonomy" id="1472722"/>
    <lineage>
        <taxon>Bacteria</taxon>
        <taxon>Bacillati</taxon>
        <taxon>Actinomycetota</taxon>
        <taxon>Actinomycetes</taxon>
        <taxon>Kitasatosporales</taxon>
        <taxon>Streptomycetaceae</taxon>
        <taxon>Streptomyces</taxon>
    </lineage>
</organism>
<dbReference type="Pfam" id="PF22733">
    <property type="entry name" value="NNH1"/>
    <property type="match status" value="1"/>
</dbReference>
<dbReference type="Proteomes" id="UP000538929">
    <property type="component" value="Unassembled WGS sequence"/>
</dbReference>
<dbReference type="RefSeq" id="WP_182606606.1">
    <property type="nucleotide sequence ID" value="NZ_VKHT01000385.1"/>
</dbReference>
<reference evidence="4" key="1">
    <citation type="submission" date="2019-10" db="EMBL/GenBank/DDBJ databases">
        <title>Streptomyces sp. nov., a novel actinobacterium isolated from alkaline environment.</title>
        <authorList>
            <person name="Golinska P."/>
        </authorList>
    </citation>
    <scope>NUCLEOTIDE SEQUENCE [LARGE SCALE GENOMIC DNA]</scope>
    <source>
        <strain evidence="4">DSM 42118</strain>
    </source>
</reference>
<evidence type="ECO:0000259" key="2">
    <source>
        <dbReference type="PROSITE" id="PS50837"/>
    </source>
</evidence>
<dbReference type="InterPro" id="IPR054547">
    <property type="entry name" value="NNH1"/>
</dbReference>
<dbReference type="InterPro" id="IPR007111">
    <property type="entry name" value="NACHT_NTPase"/>
</dbReference>
<name>A0A7W3TDW4_9ACTN</name>
<gene>
    <name evidence="3" type="ORF">FNQ90_13390</name>
</gene>